<keyword evidence="2" id="KW-0472">Membrane</keyword>
<evidence type="ECO:0000256" key="2">
    <source>
        <dbReference type="SAM" id="Phobius"/>
    </source>
</evidence>
<evidence type="ECO:0000256" key="1">
    <source>
        <dbReference type="SAM" id="MobiDB-lite"/>
    </source>
</evidence>
<keyword evidence="2" id="KW-1133">Transmembrane helix</keyword>
<feature type="compositionally biased region" description="Basic and acidic residues" evidence="1">
    <location>
        <begin position="85"/>
        <end position="97"/>
    </location>
</feature>
<feature type="transmembrane region" description="Helical" evidence="2">
    <location>
        <begin position="277"/>
        <end position="299"/>
    </location>
</feature>
<feature type="transmembrane region" description="Helical" evidence="2">
    <location>
        <begin position="227"/>
        <end position="250"/>
    </location>
</feature>
<dbReference type="PANTHER" id="PTHR23028:SF134">
    <property type="entry name" value="PUTATIVE (AFU_ORTHOLOGUE AFUA_4G08520)-RELATED"/>
    <property type="match status" value="1"/>
</dbReference>
<dbReference type="PANTHER" id="PTHR23028">
    <property type="entry name" value="ACETYLTRANSFERASE"/>
    <property type="match status" value="1"/>
</dbReference>
<feature type="transmembrane region" description="Helical" evidence="2">
    <location>
        <begin position="192"/>
        <end position="215"/>
    </location>
</feature>
<sequence length="618" mass="70518">MLSQNPRIMEARGETYHNDTQQQQQQHYYPYRHQFRPHRVPRDSQQHFMTVMNGNAAERSMLSQESEKEKMAYLGERQPSDIESESGRSRDSDDRFSETTAWSSTTANPFSKSLRIPSWSRMLRRTAVFLLPSFLHHHQHRLPFLGGEPARLGDGGITTITTEKDKDVSWNRNASTTPKQHPTAYLDGMRGLAALFVVFCHYAYTSFVIATGWGVDGANRELLRLPFVRLLYSGPSMVCVFFVVSGYALSLEPLKQARARSYDGLLRTLSSFAFRRAFRLFLPPMATTLAVVVLLRLGALEGVRGFVDDPVYFRNVRETHPPLLPSGREQFRHWAWQMFDFVHVFGWEQFGGSTGYDVHLWTIPLEFRCSLFLFLTQLATARQRAPPRMVCLVLLSWFSFRLGHWEVLLFLAGMAIAELDLIRGAHEPSRSPSRPTSPTFLLPLDEAKASAALKRACSSDLVWTLVSVPALYLMSCPDAGPDGDVPGWRYLASLIPDWFAERYRFWQIWGAVLFVFCAARSPGWQRVFTTPLVQYFGRISYAVYLLHGPVLHTVGYRVERWAWGVTGTEDGAYERGFVLAGLVNIPLIVWVADVFWRAVDAPVVRFAKWLEAKLVVED</sequence>
<dbReference type="EMBL" id="CAUWAG010000004">
    <property type="protein sequence ID" value="CAJ2502302.1"/>
    <property type="molecule type" value="Genomic_DNA"/>
</dbReference>
<evidence type="ECO:0000313" key="4">
    <source>
        <dbReference type="EMBL" id="CAJ2502302.1"/>
    </source>
</evidence>
<evidence type="ECO:0000313" key="5">
    <source>
        <dbReference type="Proteomes" id="UP001295740"/>
    </source>
</evidence>
<reference evidence="4" key="1">
    <citation type="submission" date="2023-10" db="EMBL/GenBank/DDBJ databases">
        <authorList>
            <person name="Hackl T."/>
        </authorList>
    </citation>
    <scope>NUCLEOTIDE SEQUENCE</scope>
</reference>
<accession>A0AAI8VD10</accession>
<gene>
    <name evidence="4" type="ORF">KHLLAP_LOCUS2770</name>
</gene>
<protein>
    <submittedName>
        <fullName evidence="4">Uu.00g096960.m01.CDS01</fullName>
    </submittedName>
</protein>
<feature type="region of interest" description="Disordered" evidence="1">
    <location>
        <begin position="75"/>
        <end position="108"/>
    </location>
</feature>
<proteinExistence type="predicted"/>
<dbReference type="InterPro" id="IPR002656">
    <property type="entry name" value="Acyl_transf_3_dom"/>
</dbReference>
<feature type="domain" description="Acyltransferase 3" evidence="3">
    <location>
        <begin position="184"/>
        <end position="590"/>
    </location>
</feature>
<dbReference type="Proteomes" id="UP001295740">
    <property type="component" value="Unassembled WGS sequence"/>
</dbReference>
<dbReference type="Pfam" id="PF01757">
    <property type="entry name" value="Acyl_transf_3"/>
    <property type="match status" value="1"/>
</dbReference>
<keyword evidence="5" id="KW-1185">Reference proteome</keyword>
<dbReference type="AlphaFoldDB" id="A0AAI8VD10"/>
<name>A0AAI8VD10_9PEZI</name>
<comment type="caution">
    <text evidence="4">The sequence shown here is derived from an EMBL/GenBank/DDBJ whole genome shotgun (WGS) entry which is preliminary data.</text>
</comment>
<evidence type="ECO:0000259" key="3">
    <source>
        <dbReference type="Pfam" id="PF01757"/>
    </source>
</evidence>
<keyword evidence="2" id="KW-0812">Transmembrane</keyword>
<dbReference type="GO" id="GO:0016747">
    <property type="term" value="F:acyltransferase activity, transferring groups other than amino-acyl groups"/>
    <property type="evidence" value="ECO:0007669"/>
    <property type="project" value="InterPro"/>
</dbReference>
<organism evidence="4 5">
    <name type="scientific">Anthostomella pinea</name>
    <dbReference type="NCBI Taxonomy" id="933095"/>
    <lineage>
        <taxon>Eukaryota</taxon>
        <taxon>Fungi</taxon>
        <taxon>Dikarya</taxon>
        <taxon>Ascomycota</taxon>
        <taxon>Pezizomycotina</taxon>
        <taxon>Sordariomycetes</taxon>
        <taxon>Xylariomycetidae</taxon>
        <taxon>Xylariales</taxon>
        <taxon>Xylariaceae</taxon>
        <taxon>Anthostomella</taxon>
    </lineage>
</organism>
<dbReference type="InterPro" id="IPR050879">
    <property type="entry name" value="Acyltransferase_3"/>
</dbReference>
<feature type="compositionally biased region" description="Polar residues" evidence="1">
    <location>
        <begin position="99"/>
        <end position="108"/>
    </location>
</feature>